<evidence type="ECO:0000256" key="9">
    <source>
        <dbReference type="ARBA" id="ARBA00023136"/>
    </source>
</evidence>
<keyword evidence="10" id="KW-0325">Glycoprotein</keyword>
<evidence type="ECO:0000256" key="5">
    <source>
        <dbReference type="ARBA" id="ARBA00022692"/>
    </source>
</evidence>
<evidence type="ECO:0000256" key="13">
    <source>
        <dbReference type="RuleBase" id="RU368082"/>
    </source>
</evidence>
<evidence type="ECO:0000256" key="4">
    <source>
        <dbReference type="ARBA" id="ARBA00022459"/>
    </source>
</evidence>
<comment type="similarity">
    <text evidence="2 13">Belongs to the KAR5 family.</text>
</comment>
<dbReference type="GO" id="GO:0005789">
    <property type="term" value="C:endoplasmic reticulum membrane"/>
    <property type="evidence" value="ECO:0007669"/>
    <property type="project" value="UniProtKB-SubCell"/>
</dbReference>
<organism evidence="15 16">
    <name type="scientific">Metschnikowia aff. pulcherrima</name>
    <dbReference type="NCBI Taxonomy" id="2163413"/>
    <lineage>
        <taxon>Eukaryota</taxon>
        <taxon>Fungi</taxon>
        <taxon>Dikarya</taxon>
        <taxon>Ascomycota</taxon>
        <taxon>Saccharomycotina</taxon>
        <taxon>Pichiomycetes</taxon>
        <taxon>Metschnikowiaceae</taxon>
        <taxon>Metschnikowia</taxon>
    </lineage>
</organism>
<dbReference type="EMBL" id="CP034459">
    <property type="protein sequence ID" value="QBM89059.1"/>
    <property type="molecule type" value="Genomic_DNA"/>
</dbReference>
<keyword evidence="5 13" id="KW-0812">Transmembrane</keyword>
<dbReference type="Proteomes" id="UP000292447">
    <property type="component" value="Chromosome IV"/>
</dbReference>
<evidence type="ECO:0000256" key="6">
    <source>
        <dbReference type="ARBA" id="ARBA00022729"/>
    </source>
</evidence>
<comment type="function">
    <text evidence="1 13">Required for nuclear membrane fusion during karyogamy.</text>
</comment>
<keyword evidence="4 13" id="KW-0415">Karyogamy</keyword>
<reference evidence="16" key="1">
    <citation type="submission" date="2019-03" db="EMBL/GenBank/DDBJ databases">
        <title>Snf2 controls pulcherriminic acid biosynthesis and connects pigmentation and antifungal activity of the yeast Metschnikowia pulcherrima.</title>
        <authorList>
            <person name="Gore-Lloyd D."/>
            <person name="Sumann I."/>
            <person name="Brachmann A.O."/>
            <person name="Schneeberger K."/>
            <person name="Ortiz-Merino R.A."/>
            <person name="Moreno-Beltran M."/>
            <person name="Schlaefli M."/>
            <person name="Kirner P."/>
            <person name="Santos Kron A."/>
            <person name="Wolfe K.H."/>
            <person name="Piel J."/>
            <person name="Ahrens C.H."/>
            <person name="Henk D."/>
            <person name="Freimoser F.M."/>
        </authorList>
    </citation>
    <scope>NUCLEOTIDE SEQUENCE [LARGE SCALE GENOMIC DNA]</scope>
    <source>
        <strain evidence="16">APC 1.2</strain>
    </source>
</reference>
<accession>A0A4P6XPX6</accession>
<dbReference type="GO" id="GO:0000742">
    <property type="term" value="P:karyogamy involved in conjugation with cellular fusion"/>
    <property type="evidence" value="ECO:0007669"/>
    <property type="project" value="UniProtKB-UniRule"/>
</dbReference>
<evidence type="ECO:0000256" key="7">
    <source>
        <dbReference type="ARBA" id="ARBA00022824"/>
    </source>
</evidence>
<evidence type="ECO:0000313" key="15">
    <source>
        <dbReference type="EMBL" id="QBM89059.1"/>
    </source>
</evidence>
<keyword evidence="7 13" id="KW-0256">Endoplasmic reticulum</keyword>
<feature type="signal peptide" evidence="14">
    <location>
        <begin position="1"/>
        <end position="15"/>
    </location>
</feature>
<dbReference type="PANTHER" id="PTHR28012:SF1">
    <property type="entry name" value="NUCLEAR FUSION PROTEIN KAR5"/>
    <property type="match status" value="1"/>
</dbReference>
<evidence type="ECO:0000256" key="14">
    <source>
        <dbReference type="SAM" id="SignalP"/>
    </source>
</evidence>
<sequence length="456" mass="51827">MKALIVLQLSALIFCSELSLLSKDLEFRFGELRNTDQFLCSQNAIEDFINECLAKGADNVAPLLRLQLAVRLSICEFQEANVAYPDVCADMTVDDDFRICVHEFRRSAQLWTTYSGHYRKLRSLCHEEAVPFFRRNLLDLFYNVTKVYTDFHLSTMDTSSQAYDLQCELLAKLQSMVDMMNQSYIRNQMERDAQEQAFNKFHKNMFERSQFVENAWDHVSLEITVNSAKVDGDLAKTHDKLQSVFEYIDTQLARILSANENLAAAHFEASLNISKDLASLWQNSRDGHFVLQNALEGNLHQSVKINNLLQASHFQMQHIFNNVENESLAIIAKVSRELREEALSVFVMFHTNFKSSFSHLKFLGDKVGQNVFNMNAVSLGLDSNLKTLQDKILELKQINVGSILNPFISNSKFAISLFLGLVGLQTFMKLKQEQGAFLGAILLGAITAFIAGSIFH</sequence>
<keyword evidence="8 13" id="KW-1133">Transmembrane helix</keyword>
<dbReference type="GO" id="GO:0048288">
    <property type="term" value="P:nuclear membrane fusion involved in karyogamy"/>
    <property type="evidence" value="ECO:0007669"/>
    <property type="project" value="UniProtKB-UniRule"/>
</dbReference>
<evidence type="ECO:0000313" key="16">
    <source>
        <dbReference type="Proteomes" id="UP000292447"/>
    </source>
</evidence>
<evidence type="ECO:0000256" key="3">
    <source>
        <dbReference type="ARBA" id="ARBA00021601"/>
    </source>
</evidence>
<feature type="chain" id="PRO_5020545091" description="Nuclear fusion protein KAR5" evidence="14">
    <location>
        <begin position="16"/>
        <end position="456"/>
    </location>
</feature>
<protein>
    <recommendedName>
        <fullName evidence="3">Nuclear fusion protein KAR5</fullName>
    </recommendedName>
    <alternativeName>
        <fullName evidence="12">Karyogamy protein 5</fullName>
    </alternativeName>
</protein>
<evidence type="ECO:0000256" key="11">
    <source>
        <dbReference type="ARBA" id="ARBA00023242"/>
    </source>
</evidence>
<evidence type="ECO:0000256" key="1">
    <source>
        <dbReference type="ARBA" id="ARBA00003389"/>
    </source>
</evidence>
<evidence type="ECO:0000256" key="8">
    <source>
        <dbReference type="ARBA" id="ARBA00022989"/>
    </source>
</evidence>
<evidence type="ECO:0000256" key="2">
    <source>
        <dbReference type="ARBA" id="ARBA00010473"/>
    </source>
</evidence>
<dbReference type="PANTHER" id="PTHR28012">
    <property type="entry name" value="NUCLEAR FUSION PROTEIN KAR5"/>
    <property type="match status" value="1"/>
</dbReference>
<feature type="transmembrane region" description="Helical" evidence="13">
    <location>
        <begin position="403"/>
        <end position="424"/>
    </location>
</feature>
<dbReference type="AlphaFoldDB" id="A0A4P6XPX6"/>
<evidence type="ECO:0000256" key="10">
    <source>
        <dbReference type="ARBA" id="ARBA00023180"/>
    </source>
</evidence>
<keyword evidence="11 13" id="KW-0539">Nucleus</keyword>
<name>A0A4P6XPX6_9ASCO</name>
<keyword evidence="9 13" id="KW-0472">Membrane</keyword>
<keyword evidence="16" id="KW-1185">Reference proteome</keyword>
<dbReference type="InterPro" id="IPR007292">
    <property type="entry name" value="Nuclear_fusion_Kar5"/>
</dbReference>
<comment type="subcellular location">
    <subcellularLocation>
        <location evidence="13">Endoplasmic reticulum membrane</location>
    </subcellularLocation>
    <subcellularLocation>
        <location evidence="13">Nucleus membrane</location>
    </subcellularLocation>
</comment>
<dbReference type="Pfam" id="PF04163">
    <property type="entry name" value="Tht1"/>
    <property type="match status" value="1"/>
</dbReference>
<gene>
    <name evidence="15" type="primary">MPUL0D01190</name>
    <name evidence="15" type="ORF">METSCH_D01190</name>
</gene>
<dbReference type="GO" id="GO:0031965">
    <property type="term" value="C:nuclear membrane"/>
    <property type="evidence" value="ECO:0007669"/>
    <property type="project" value="UniProtKB-SubCell"/>
</dbReference>
<evidence type="ECO:0000256" key="12">
    <source>
        <dbReference type="ARBA" id="ARBA00031468"/>
    </source>
</evidence>
<feature type="transmembrane region" description="Helical" evidence="13">
    <location>
        <begin position="436"/>
        <end position="455"/>
    </location>
</feature>
<proteinExistence type="inferred from homology"/>
<keyword evidence="6 13" id="KW-0732">Signal</keyword>